<name>A0A9D9NDW8_9SPIO</name>
<comment type="pathway">
    <text evidence="1 7">Metabolic intermediate biosynthesis; chorismate biosynthesis; chorismate from D-erythrose 4-phosphate and phosphoenolpyruvate: step 6/7.</text>
</comment>
<dbReference type="GO" id="GO:0009423">
    <property type="term" value="P:chorismate biosynthetic process"/>
    <property type="evidence" value="ECO:0007669"/>
    <property type="project" value="UniProtKB-UniRule"/>
</dbReference>
<feature type="binding site" evidence="7">
    <location>
        <position position="19"/>
    </location>
    <ligand>
        <name>phosphoenolpyruvate</name>
        <dbReference type="ChEBI" id="CHEBI:58702"/>
    </ligand>
</feature>
<dbReference type="SUPFAM" id="SSF55205">
    <property type="entry name" value="EPT/RTPC-like"/>
    <property type="match status" value="1"/>
</dbReference>
<sequence>MIVLSPSRPEGTIEVPASKSQTIRALLIAAFARGKSIIRHPLISSDTMSCVNAVRALGASVTFSEDNSIAYVDSSGMNPDKPITIDTGNSGTTTYLLLPMAASLGIPVTITGDEQLVKRPVGPLKEALESLGATITDNNGFPPVTIRGPLRGGNASIECRTSQYLSGLLLASPLSNGDTVIDCPLLYEKPYVSLTLGWMDRQDIDYSISSDYMHSEVKGNQSYKPFDEYINGDFSSASFFFAMAAMAGTEITVKGLDRNDPQGDKAILGILEKMGCTITWNGNAVTVKGGKLRGGEFDLNPIPDTLPILAVTAAAAEGTTILGNVPQARIKETDRITSMRENLEALGVEAEETEDSLIIHGKGRIPGGNGKGFGDHRIIMALAAASAGSKNDITIDDEKAAAVTFPSFFTLFDSIRK</sequence>
<protein>
    <recommendedName>
        <fullName evidence="7">3-phosphoshikimate 1-carboxyvinyltransferase</fullName>
        <ecNumber evidence="7">2.5.1.19</ecNumber>
    </recommendedName>
    <alternativeName>
        <fullName evidence="7">5-enolpyruvylshikimate-3-phosphate synthase</fullName>
        <shortName evidence="7">EPSP synthase</shortName>
        <shortName evidence="7">EPSPS</shortName>
    </alternativeName>
</protein>
<keyword evidence="3 7" id="KW-0028">Amino-acid biosynthesis</keyword>
<feature type="binding site" evidence="7">
    <location>
        <position position="19"/>
    </location>
    <ligand>
        <name>3-phosphoshikimate</name>
        <dbReference type="ChEBI" id="CHEBI:145989"/>
    </ligand>
</feature>
<evidence type="ECO:0000256" key="1">
    <source>
        <dbReference type="ARBA" id="ARBA00004811"/>
    </source>
</evidence>
<gene>
    <name evidence="7 9" type="primary">aroA</name>
    <name evidence="9" type="ORF">IAA72_07565</name>
</gene>
<comment type="catalytic activity">
    <reaction evidence="6">
        <text>3-phosphoshikimate + phosphoenolpyruvate = 5-O-(1-carboxyvinyl)-3-phosphoshikimate + phosphate</text>
        <dbReference type="Rhea" id="RHEA:21256"/>
        <dbReference type="ChEBI" id="CHEBI:43474"/>
        <dbReference type="ChEBI" id="CHEBI:57701"/>
        <dbReference type="ChEBI" id="CHEBI:58702"/>
        <dbReference type="ChEBI" id="CHEBI:145989"/>
        <dbReference type="EC" id="2.5.1.19"/>
    </reaction>
    <physiologicalReaction direction="left-to-right" evidence="6">
        <dbReference type="Rhea" id="RHEA:21257"/>
    </physiologicalReaction>
</comment>
<organism evidence="9 10">
    <name type="scientific">Candidatus Ornithospirochaeta stercoravium</name>
    <dbReference type="NCBI Taxonomy" id="2840897"/>
    <lineage>
        <taxon>Bacteria</taxon>
        <taxon>Pseudomonadati</taxon>
        <taxon>Spirochaetota</taxon>
        <taxon>Spirochaetia</taxon>
        <taxon>Spirochaetales</taxon>
        <taxon>Spirochaetaceae</taxon>
        <taxon>Spirochaetaceae incertae sedis</taxon>
        <taxon>Candidatus Ornithospirochaeta</taxon>
    </lineage>
</organism>
<comment type="function">
    <text evidence="7">Catalyzes the transfer of the enolpyruvyl moiety of phosphoenolpyruvate (PEP) to the 5-hydroxyl of shikimate-3-phosphate (S3P) to produce enolpyruvyl shikimate-3-phosphate and inorganic phosphate.</text>
</comment>
<dbReference type="GO" id="GO:0005737">
    <property type="term" value="C:cytoplasm"/>
    <property type="evidence" value="ECO:0007669"/>
    <property type="project" value="UniProtKB-SubCell"/>
</dbReference>
<reference evidence="9" key="1">
    <citation type="submission" date="2020-10" db="EMBL/GenBank/DDBJ databases">
        <authorList>
            <person name="Gilroy R."/>
        </authorList>
    </citation>
    <scope>NUCLEOTIDE SEQUENCE</scope>
    <source>
        <strain evidence="9">14700</strain>
    </source>
</reference>
<feature type="binding site" evidence="7">
    <location>
        <position position="304"/>
    </location>
    <ligand>
        <name>3-phosphoshikimate</name>
        <dbReference type="ChEBI" id="CHEBI:145989"/>
    </ligand>
</feature>
<evidence type="ECO:0000259" key="8">
    <source>
        <dbReference type="Pfam" id="PF00275"/>
    </source>
</evidence>
<feature type="binding site" evidence="7">
    <location>
        <position position="162"/>
    </location>
    <ligand>
        <name>3-phosphoshikimate</name>
        <dbReference type="ChEBI" id="CHEBI:145989"/>
    </ligand>
</feature>
<evidence type="ECO:0000256" key="5">
    <source>
        <dbReference type="ARBA" id="ARBA00023141"/>
    </source>
</evidence>
<dbReference type="GO" id="GO:0003866">
    <property type="term" value="F:3-phosphoshikimate 1-carboxyvinyltransferase activity"/>
    <property type="evidence" value="ECO:0007669"/>
    <property type="project" value="UniProtKB-UniRule"/>
</dbReference>
<dbReference type="Gene3D" id="3.65.10.10">
    <property type="entry name" value="Enolpyruvate transferase domain"/>
    <property type="match status" value="2"/>
</dbReference>
<evidence type="ECO:0000313" key="10">
    <source>
        <dbReference type="Proteomes" id="UP000810292"/>
    </source>
</evidence>
<proteinExistence type="inferred from homology"/>
<dbReference type="Proteomes" id="UP000810292">
    <property type="component" value="Unassembled WGS sequence"/>
</dbReference>
<reference evidence="9" key="2">
    <citation type="journal article" date="2021" name="PeerJ">
        <title>Extensive microbial diversity within the chicken gut microbiome revealed by metagenomics and culture.</title>
        <authorList>
            <person name="Gilroy R."/>
            <person name="Ravi A."/>
            <person name="Getino M."/>
            <person name="Pursley I."/>
            <person name="Horton D.L."/>
            <person name="Alikhan N.F."/>
            <person name="Baker D."/>
            <person name="Gharbi K."/>
            <person name="Hall N."/>
            <person name="Watson M."/>
            <person name="Adriaenssens E.M."/>
            <person name="Foster-Nyarko E."/>
            <person name="Jarju S."/>
            <person name="Secka A."/>
            <person name="Antonio M."/>
            <person name="Oren A."/>
            <person name="Chaudhuri R.R."/>
            <person name="La Ragione R."/>
            <person name="Hildebrand F."/>
            <person name="Pallen M.J."/>
        </authorList>
    </citation>
    <scope>NUCLEOTIDE SEQUENCE</scope>
    <source>
        <strain evidence="9">14700</strain>
    </source>
</reference>
<feature type="binding site" evidence="7">
    <location>
        <position position="335"/>
    </location>
    <ligand>
        <name>phosphoenolpyruvate</name>
        <dbReference type="ChEBI" id="CHEBI:58702"/>
    </ligand>
</feature>
<evidence type="ECO:0000256" key="2">
    <source>
        <dbReference type="ARBA" id="ARBA00009948"/>
    </source>
</evidence>
<feature type="binding site" evidence="7">
    <location>
        <position position="91"/>
    </location>
    <ligand>
        <name>phosphoenolpyruvate</name>
        <dbReference type="ChEBI" id="CHEBI:58702"/>
    </ligand>
</feature>
<dbReference type="GO" id="GO:0008652">
    <property type="term" value="P:amino acid biosynthetic process"/>
    <property type="evidence" value="ECO:0007669"/>
    <property type="project" value="UniProtKB-KW"/>
</dbReference>
<keyword evidence="4 7" id="KW-0808">Transferase</keyword>
<dbReference type="AlphaFoldDB" id="A0A9D9NDW8"/>
<evidence type="ECO:0000256" key="4">
    <source>
        <dbReference type="ARBA" id="ARBA00022679"/>
    </source>
</evidence>
<dbReference type="PANTHER" id="PTHR21090:SF5">
    <property type="entry name" value="PENTAFUNCTIONAL AROM POLYPEPTIDE"/>
    <property type="match status" value="1"/>
</dbReference>
<dbReference type="EMBL" id="JADIMF010000122">
    <property type="protein sequence ID" value="MBO8469625.1"/>
    <property type="molecule type" value="Genomic_DNA"/>
</dbReference>
<dbReference type="InterPro" id="IPR023193">
    <property type="entry name" value="EPSP_synthase_CS"/>
</dbReference>
<feature type="active site" description="Proton acceptor" evidence="7">
    <location>
        <position position="304"/>
    </location>
</feature>
<keyword evidence="5 7" id="KW-0057">Aromatic amino acid biosynthesis</keyword>
<feature type="binding site" evidence="7">
    <location>
        <position position="327"/>
    </location>
    <ligand>
        <name>3-phosphoshikimate</name>
        <dbReference type="ChEBI" id="CHEBI:145989"/>
    </ligand>
</feature>
<evidence type="ECO:0000313" key="9">
    <source>
        <dbReference type="EMBL" id="MBO8469625.1"/>
    </source>
</evidence>
<dbReference type="CDD" id="cd01556">
    <property type="entry name" value="EPSP_synthase"/>
    <property type="match status" value="1"/>
</dbReference>
<dbReference type="InterPro" id="IPR036968">
    <property type="entry name" value="Enolpyruvate_Tfrase_sf"/>
</dbReference>
<evidence type="ECO:0000256" key="3">
    <source>
        <dbReference type="ARBA" id="ARBA00022605"/>
    </source>
</evidence>
<feature type="binding site" evidence="7">
    <location>
        <position position="377"/>
    </location>
    <ligand>
        <name>phosphoenolpyruvate</name>
        <dbReference type="ChEBI" id="CHEBI:58702"/>
    </ligand>
</feature>
<dbReference type="PIRSF" id="PIRSF000505">
    <property type="entry name" value="EPSPS"/>
    <property type="match status" value="1"/>
</dbReference>
<feature type="binding site" evidence="7">
    <location>
        <position position="331"/>
    </location>
    <ligand>
        <name>3-phosphoshikimate</name>
        <dbReference type="ChEBI" id="CHEBI:145989"/>
    </ligand>
</feature>
<dbReference type="PROSITE" id="PS00885">
    <property type="entry name" value="EPSP_SYNTHASE_2"/>
    <property type="match status" value="1"/>
</dbReference>
<feature type="binding site" evidence="7">
    <location>
        <position position="20"/>
    </location>
    <ligand>
        <name>3-phosphoshikimate</name>
        <dbReference type="ChEBI" id="CHEBI:145989"/>
    </ligand>
</feature>
<comment type="similarity">
    <text evidence="2 7">Belongs to the EPSP synthase family.</text>
</comment>
<dbReference type="GO" id="GO:0009073">
    <property type="term" value="P:aromatic amino acid family biosynthetic process"/>
    <property type="evidence" value="ECO:0007669"/>
    <property type="project" value="UniProtKB-KW"/>
</dbReference>
<comment type="caution">
    <text evidence="7">Lacks conserved residue(s) required for the propagation of feature annotation.</text>
</comment>
<dbReference type="PANTHER" id="PTHR21090">
    <property type="entry name" value="AROM/DEHYDROQUINATE SYNTHASE"/>
    <property type="match status" value="1"/>
</dbReference>
<comment type="caution">
    <text evidence="9">The sequence shown here is derived from an EMBL/GenBank/DDBJ whole genome shotgun (WGS) entry which is preliminary data.</text>
</comment>
<accession>A0A9D9NDW8</accession>
<feature type="domain" description="Enolpyruvate transferase" evidence="8">
    <location>
        <begin position="6"/>
        <end position="410"/>
    </location>
</feature>
<dbReference type="HAMAP" id="MF_00210">
    <property type="entry name" value="EPSP_synth"/>
    <property type="match status" value="1"/>
</dbReference>
<dbReference type="InterPro" id="IPR001986">
    <property type="entry name" value="Enolpyruvate_Tfrase_dom"/>
</dbReference>
<feature type="binding site" evidence="7">
    <location>
        <position position="24"/>
    </location>
    <ligand>
        <name>3-phosphoshikimate</name>
        <dbReference type="ChEBI" id="CHEBI:145989"/>
    </ligand>
</feature>
<comment type="subcellular location">
    <subcellularLocation>
        <location evidence="7">Cytoplasm</location>
    </subcellularLocation>
</comment>
<dbReference type="InterPro" id="IPR013792">
    <property type="entry name" value="RNA3'P_cycl/enolpyr_Trfase_a/b"/>
</dbReference>
<evidence type="ECO:0000256" key="7">
    <source>
        <dbReference type="HAMAP-Rule" id="MF_00210"/>
    </source>
</evidence>
<dbReference type="Pfam" id="PF00275">
    <property type="entry name" value="EPSP_synthase"/>
    <property type="match status" value="1"/>
</dbReference>
<feature type="binding site" evidence="7">
    <location>
        <position position="163"/>
    </location>
    <ligand>
        <name>phosphoenolpyruvate</name>
        <dbReference type="ChEBI" id="CHEBI:58702"/>
    </ligand>
</feature>
<feature type="binding site" evidence="7">
    <location>
        <position position="163"/>
    </location>
    <ligand>
        <name>3-phosphoshikimate</name>
        <dbReference type="ChEBI" id="CHEBI:145989"/>
    </ligand>
</feature>
<feature type="binding site" evidence="7">
    <location>
        <position position="161"/>
    </location>
    <ligand>
        <name>3-phosphoshikimate</name>
        <dbReference type="ChEBI" id="CHEBI:145989"/>
    </ligand>
</feature>
<dbReference type="NCBIfam" id="TIGR01356">
    <property type="entry name" value="aroA"/>
    <property type="match status" value="1"/>
</dbReference>
<keyword evidence="7" id="KW-0963">Cytoplasm</keyword>
<comment type="subunit">
    <text evidence="7">Monomer.</text>
</comment>
<dbReference type="InterPro" id="IPR006264">
    <property type="entry name" value="EPSP_synthase"/>
</dbReference>
<dbReference type="EC" id="2.5.1.19" evidence="7"/>
<feature type="binding site" evidence="7">
    <location>
        <position position="119"/>
    </location>
    <ligand>
        <name>phosphoenolpyruvate</name>
        <dbReference type="ChEBI" id="CHEBI:58702"/>
    </ligand>
</feature>
<evidence type="ECO:0000256" key="6">
    <source>
        <dbReference type="ARBA" id="ARBA00044633"/>
    </source>
</evidence>